<accession>W4FXJ8</accession>
<reference evidence="1" key="1">
    <citation type="submission" date="2013-12" db="EMBL/GenBank/DDBJ databases">
        <title>The Genome Sequence of Aphanomyces astaci APO3.</title>
        <authorList>
            <consortium name="The Broad Institute Genomics Platform"/>
            <person name="Russ C."/>
            <person name="Tyler B."/>
            <person name="van West P."/>
            <person name="Dieguez-Uribeondo J."/>
            <person name="Young S.K."/>
            <person name="Zeng Q."/>
            <person name="Gargeya S."/>
            <person name="Fitzgerald M."/>
            <person name="Abouelleil A."/>
            <person name="Alvarado L."/>
            <person name="Chapman S.B."/>
            <person name="Gainer-Dewar J."/>
            <person name="Goldberg J."/>
            <person name="Griggs A."/>
            <person name="Gujja S."/>
            <person name="Hansen M."/>
            <person name="Howarth C."/>
            <person name="Imamovic A."/>
            <person name="Ireland A."/>
            <person name="Larimer J."/>
            <person name="McCowan C."/>
            <person name="Murphy C."/>
            <person name="Pearson M."/>
            <person name="Poon T.W."/>
            <person name="Priest M."/>
            <person name="Roberts A."/>
            <person name="Saif S."/>
            <person name="Shea T."/>
            <person name="Sykes S."/>
            <person name="Wortman J."/>
            <person name="Nusbaum C."/>
            <person name="Birren B."/>
        </authorList>
    </citation>
    <scope>NUCLEOTIDE SEQUENCE [LARGE SCALE GENOMIC DNA]</scope>
    <source>
        <strain evidence="1">APO3</strain>
    </source>
</reference>
<proteinExistence type="predicted"/>
<gene>
    <name evidence="1" type="ORF">H257_13177</name>
</gene>
<dbReference type="EMBL" id="KI913159">
    <property type="protein sequence ID" value="ETV71514.1"/>
    <property type="molecule type" value="Genomic_DNA"/>
</dbReference>
<evidence type="ECO:0000313" key="1">
    <source>
        <dbReference type="EMBL" id="ETV71514.1"/>
    </source>
</evidence>
<dbReference type="VEuPathDB" id="FungiDB:H257_13177"/>
<sequence>MPQQTNMSPKVASTVVPRVRGKKHLTLAQRHRIYELLHNSFSVIRGPSPVSGAVAVHPHAMAGVLPISRQKLQETLVAKERVLRTRLKPQSAKPPRIAANDAGTGVQVWYPSSHDWTLYARDWTFEGTIKLH</sequence>
<protein>
    <submittedName>
        <fullName evidence="1">Uncharacterized protein</fullName>
    </submittedName>
</protein>
<dbReference type="AlphaFoldDB" id="W4FXJ8"/>
<dbReference type="GeneID" id="20815173"/>
<name>W4FXJ8_APHAT</name>
<organism evidence="1">
    <name type="scientific">Aphanomyces astaci</name>
    <name type="common">Crayfish plague agent</name>
    <dbReference type="NCBI Taxonomy" id="112090"/>
    <lineage>
        <taxon>Eukaryota</taxon>
        <taxon>Sar</taxon>
        <taxon>Stramenopiles</taxon>
        <taxon>Oomycota</taxon>
        <taxon>Saprolegniomycetes</taxon>
        <taxon>Saprolegniales</taxon>
        <taxon>Verrucalvaceae</taxon>
        <taxon>Aphanomyces</taxon>
    </lineage>
</organism>
<dbReference type="RefSeq" id="XP_009838947.1">
    <property type="nucleotide sequence ID" value="XM_009840645.1"/>
</dbReference>